<comment type="caution">
    <text evidence="3">The sequence shown here is derived from an EMBL/GenBank/DDBJ whole genome shotgun (WGS) entry which is preliminary data.</text>
</comment>
<feature type="region of interest" description="Disordered" evidence="1">
    <location>
        <begin position="473"/>
        <end position="536"/>
    </location>
</feature>
<dbReference type="EMBL" id="JANBPU010000334">
    <property type="protein sequence ID" value="KAJ1912566.1"/>
    <property type="molecule type" value="Genomic_DNA"/>
</dbReference>
<feature type="compositionally biased region" description="Low complexity" evidence="1">
    <location>
        <begin position="424"/>
        <end position="435"/>
    </location>
</feature>
<keyword evidence="4" id="KW-1185">Reference proteome</keyword>
<dbReference type="Pfam" id="PF00622">
    <property type="entry name" value="SPRY"/>
    <property type="match status" value="1"/>
</dbReference>
<feature type="region of interest" description="Disordered" evidence="1">
    <location>
        <begin position="92"/>
        <end position="111"/>
    </location>
</feature>
<feature type="region of interest" description="Disordered" evidence="1">
    <location>
        <begin position="400"/>
        <end position="435"/>
    </location>
</feature>
<sequence>MVTPKYYNDSHASEIDIVEEKDLYIEKYRRDHPIDTSEGILNSEEIDYVLENGVDAWKLQVDSPEIIDKVEVMDGLDVTFKDTAFPSSIISSAGASGNDSSSTSNNNNSNNKNEVYGVSILSNIQFPNEQLVYYYEVKIEEFNNQGSMSETSSTTTTTTTSQEEHVADIKKATTTTNIAIGVAMKPFVPLRMAGWVNYSAAFHTESGKVYGGSRHKILATAMTKSPPTNSAAHNHSSPGGVIVMPNDVIGIGWRPRSGKMFVTRNGEIIAKLKTPWARKRLYPVISTNGPAKISANFGSRGFVMANANIQCWGLAPPEGMGPPPPMYGCQDESILLAYTPLIHAAAAAAAASSSSCSASSSECGDQENEDQVGGGYHLRTNSDVSALTLFSNGAANSDAINGDQSILPPPDYGYHQPKSIDDNSSSSSPSTSMASSLLQVPAYSHGGGGGSGNRGGLVAASFKPGDSGDLLLLSPSLTRSRSDPRENAAAAAAATTYIETPNRDQIESDTQNNDDSAQVSSRPHPSQCSIVVATSV</sequence>
<dbReference type="InterPro" id="IPR044736">
    <property type="entry name" value="Gid1/RanBPM/SPLA_SPRY"/>
</dbReference>
<dbReference type="InterPro" id="IPR001870">
    <property type="entry name" value="B30.2/SPRY"/>
</dbReference>
<evidence type="ECO:0000259" key="2">
    <source>
        <dbReference type="PROSITE" id="PS50188"/>
    </source>
</evidence>
<dbReference type="OrthoDB" id="258495at2759"/>
<dbReference type="Gene3D" id="2.60.120.920">
    <property type="match status" value="1"/>
</dbReference>
<dbReference type="Proteomes" id="UP001150538">
    <property type="component" value="Unassembled WGS sequence"/>
</dbReference>
<dbReference type="InterPro" id="IPR013320">
    <property type="entry name" value="ConA-like_dom_sf"/>
</dbReference>
<reference evidence="3" key="1">
    <citation type="submission" date="2022-07" db="EMBL/GenBank/DDBJ databases">
        <title>Phylogenomic reconstructions and comparative analyses of Kickxellomycotina fungi.</title>
        <authorList>
            <person name="Reynolds N.K."/>
            <person name="Stajich J.E."/>
            <person name="Barry K."/>
            <person name="Grigoriev I.V."/>
            <person name="Crous P."/>
            <person name="Smith M.E."/>
        </authorList>
    </citation>
    <scope>NUCLEOTIDE SEQUENCE</scope>
    <source>
        <strain evidence="3">NBRC 100468</strain>
    </source>
</reference>
<feature type="compositionally biased region" description="Polar residues" evidence="1">
    <location>
        <begin position="508"/>
        <end position="536"/>
    </location>
</feature>
<feature type="region of interest" description="Disordered" evidence="1">
    <location>
        <begin position="146"/>
        <end position="166"/>
    </location>
</feature>
<gene>
    <name evidence="3" type="primary">ssh4_2</name>
    <name evidence="3" type="ORF">H4219_005551</name>
</gene>
<evidence type="ECO:0000313" key="4">
    <source>
        <dbReference type="Proteomes" id="UP001150538"/>
    </source>
</evidence>
<proteinExistence type="predicted"/>
<protein>
    <submittedName>
        <fullName evidence="3">Protein ssh4</fullName>
    </submittedName>
</protein>
<dbReference type="SUPFAM" id="SSF49899">
    <property type="entry name" value="Concanavalin A-like lectins/glucanases"/>
    <property type="match status" value="1"/>
</dbReference>
<evidence type="ECO:0000256" key="1">
    <source>
        <dbReference type="SAM" id="MobiDB-lite"/>
    </source>
</evidence>
<name>A0A9W8DP29_9FUNG</name>
<feature type="domain" description="B30.2/SPRY" evidence="2">
    <location>
        <begin position="58"/>
        <end position="302"/>
    </location>
</feature>
<evidence type="ECO:0000313" key="3">
    <source>
        <dbReference type="EMBL" id="KAJ1912566.1"/>
    </source>
</evidence>
<organism evidence="3 4">
    <name type="scientific">Mycoemilia scoparia</name>
    <dbReference type="NCBI Taxonomy" id="417184"/>
    <lineage>
        <taxon>Eukaryota</taxon>
        <taxon>Fungi</taxon>
        <taxon>Fungi incertae sedis</taxon>
        <taxon>Zoopagomycota</taxon>
        <taxon>Kickxellomycotina</taxon>
        <taxon>Kickxellomycetes</taxon>
        <taxon>Kickxellales</taxon>
        <taxon>Kickxellaceae</taxon>
        <taxon>Mycoemilia</taxon>
    </lineage>
</organism>
<accession>A0A9W8DP29</accession>
<dbReference type="SMART" id="SM00449">
    <property type="entry name" value="SPRY"/>
    <property type="match status" value="1"/>
</dbReference>
<dbReference type="CDD" id="cd12885">
    <property type="entry name" value="SPRY_RanBP_like"/>
    <property type="match status" value="1"/>
</dbReference>
<feature type="compositionally biased region" description="Low complexity" evidence="1">
    <location>
        <begin position="151"/>
        <end position="161"/>
    </location>
</feature>
<dbReference type="InterPro" id="IPR003877">
    <property type="entry name" value="SPRY_dom"/>
</dbReference>
<feature type="region of interest" description="Disordered" evidence="1">
    <location>
        <begin position="357"/>
        <end position="377"/>
    </location>
</feature>
<dbReference type="InterPro" id="IPR043136">
    <property type="entry name" value="B30.2/SPRY_sf"/>
</dbReference>
<dbReference type="AlphaFoldDB" id="A0A9W8DP29"/>
<dbReference type="PROSITE" id="PS50188">
    <property type="entry name" value="B302_SPRY"/>
    <property type="match status" value="1"/>
</dbReference>